<feature type="compositionally biased region" description="Polar residues" evidence="1">
    <location>
        <begin position="1"/>
        <end position="13"/>
    </location>
</feature>
<keyword evidence="3" id="KW-1185">Reference proteome</keyword>
<gene>
    <name evidence="2" type="ORF">VNI00_016011</name>
</gene>
<accession>A0AAW0BHD4</accession>
<evidence type="ECO:0000313" key="3">
    <source>
        <dbReference type="Proteomes" id="UP001383192"/>
    </source>
</evidence>
<feature type="region of interest" description="Disordered" evidence="1">
    <location>
        <begin position="105"/>
        <end position="129"/>
    </location>
</feature>
<name>A0AAW0BHD4_9AGAR</name>
<feature type="region of interest" description="Disordered" evidence="1">
    <location>
        <begin position="1"/>
        <end position="66"/>
    </location>
</feature>
<dbReference type="AlphaFoldDB" id="A0AAW0BHD4"/>
<proteinExistence type="predicted"/>
<sequence>MSDGFFSNNSEYSPYSGRENGAHSGQQPPLDSHPRSHPYREQQRFTEQDITYHFPPSPDLTPSQHTQELVGLGLGARRDGTGTPLNERRVDQMFFGGDNGRGFIPQGTPADGGLATPTPARPQVSQVRPQEPVRLTLCTPSRNSASSSASSPASRPVAWEEFVDGVGNKHGLAGESLKLLYGFSKVAQHPNPIAADIGTRIDLYGLGLKQLEILKRIEKQTSDVPVMKQKVDGLDEKINKAKFAIEKAAKDGLRTRIQAATYQWDCLDFDGPTVQLIDELKRNIELQKKYGLDAGMKVESHRRDIEDGIKRIGSSVRDNLRREVSDLDHCCQPVLTAGEVLGKPPTRNG</sequence>
<protein>
    <submittedName>
        <fullName evidence="2">Uncharacterized protein</fullName>
    </submittedName>
</protein>
<feature type="compositionally biased region" description="Basic and acidic residues" evidence="1">
    <location>
        <begin position="32"/>
        <end position="47"/>
    </location>
</feature>
<comment type="caution">
    <text evidence="2">The sequence shown here is derived from an EMBL/GenBank/DDBJ whole genome shotgun (WGS) entry which is preliminary data.</text>
</comment>
<evidence type="ECO:0000256" key="1">
    <source>
        <dbReference type="SAM" id="MobiDB-lite"/>
    </source>
</evidence>
<evidence type="ECO:0000313" key="2">
    <source>
        <dbReference type="EMBL" id="KAK7025375.1"/>
    </source>
</evidence>
<reference evidence="2 3" key="1">
    <citation type="submission" date="2024-01" db="EMBL/GenBank/DDBJ databases">
        <title>A draft genome for a cacao thread blight-causing isolate of Paramarasmius palmivorus.</title>
        <authorList>
            <person name="Baruah I.K."/>
            <person name="Bukari Y."/>
            <person name="Amoako-Attah I."/>
            <person name="Meinhardt L.W."/>
            <person name="Bailey B.A."/>
            <person name="Cohen S.P."/>
        </authorList>
    </citation>
    <scope>NUCLEOTIDE SEQUENCE [LARGE SCALE GENOMIC DNA]</scope>
    <source>
        <strain evidence="2 3">GH-12</strain>
    </source>
</reference>
<dbReference type="Proteomes" id="UP001383192">
    <property type="component" value="Unassembled WGS sequence"/>
</dbReference>
<dbReference type="EMBL" id="JAYKXP010000115">
    <property type="protein sequence ID" value="KAK7025375.1"/>
    <property type="molecule type" value="Genomic_DNA"/>
</dbReference>
<organism evidence="2 3">
    <name type="scientific">Paramarasmius palmivorus</name>
    <dbReference type="NCBI Taxonomy" id="297713"/>
    <lineage>
        <taxon>Eukaryota</taxon>
        <taxon>Fungi</taxon>
        <taxon>Dikarya</taxon>
        <taxon>Basidiomycota</taxon>
        <taxon>Agaricomycotina</taxon>
        <taxon>Agaricomycetes</taxon>
        <taxon>Agaricomycetidae</taxon>
        <taxon>Agaricales</taxon>
        <taxon>Marasmiineae</taxon>
        <taxon>Marasmiaceae</taxon>
        <taxon>Paramarasmius</taxon>
    </lineage>
</organism>